<feature type="region of interest" description="Disordered" evidence="1">
    <location>
        <begin position="36"/>
        <end position="81"/>
    </location>
</feature>
<proteinExistence type="predicted"/>
<feature type="compositionally biased region" description="Polar residues" evidence="1">
    <location>
        <begin position="41"/>
        <end position="50"/>
    </location>
</feature>
<name>A0A2P2NMP2_RHIMU</name>
<dbReference type="AlphaFoldDB" id="A0A2P2NMP2"/>
<dbReference type="EMBL" id="GGEC01063304">
    <property type="protein sequence ID" value="MBX43788.1"/>
    <property type="molecule type" value="Transcribed_RNA"/>
</dbReference>
<evidence type="ECO:0000313" key="2">
    <source>
        <dbReference type="EMBL" id="MBX43788.1"/>
    </source>
</evidence>
<protein>
    <submittedName>
        <fullName evidence="2">Uncharacterized protein</fullName>
    </submittedName>
</protein>
<sequence>MDVAFKAATLALHCISMEAKFRPSMAKVVAALEQIHESNENRSANSSLSNAPRMRRRSADDVSRRRHETPYPRPSASPIYA</sequence>
<reference evidence="2" key="1">
    <citation type="submission" date="2018-02" db="EMBL/GenBank/DDBJ databases">
        <title>Rhizophora mucronata_Transcriptome.</title>
        <authorList>
            <person name="Meera S.P."/>
            <person name="Sreeshan A."/>
            <person name="Augustine A."/>
        </authorList>
    </citation>
    <scope>NUCLEOTIDE SEQUENCE</scope>
    <source>
        <tissue evidence="2">Leaf</tissue>
    </source>
</reference>
<accession>A0A2P2NMP2</accession>
<organism evidence="2">
    <name type="scientific">Rhizophora mucronata</name>
    <name type="common">Asiatic mangrove</name>
    <dbReference type="NCBI Taxonomy" id="61149"/>
    <lineage>
        <taxon>Eukaryota</taxon>
        <taxon>Viridiplantae</taxon>
        <taxon>Streptophyta</taxon>
        <taxon>Embryophyta</taxon>
        <taxon>Tracheophyta</taxon>
        <taxon>Spermatophyta</taxon>
        <taxon>Magnoliopsida</taxon>
        <taxon>eudicotyledons</taxon>
        <taxon>Gunneridae</taxon>
        <taxon>Pentapetalae</taxon>
        <taxon>rosids</taxon>
        <taxon>fabids</taxon>
        <taxon>Malpighiales</taxon>
        <taxon>Rhizophoraceae</taxon>
        <taxon>Rhizophora</taxon>
    </lineage>
</organism>
<evidence type="ECO:0000256" key="1">
    <source>
        <dbReference type="SAM" id="MobiDB-lite"/>
    </source>
</evidence>